<dbReference type="AlphaFoldDB" id="A0A261F0Y3"/>
<keyword evidence="1" id="KW-0132">Cell division</keyword>
<evidence type="ECO:0000259" key="3">
    <source>
        <dbReference type="Pfam" id="PF02875"/>
    </source>
</evidence>
<dbReference type="PANTHER" id="PTHR23135">
    <property type="entry name" value="MUR LIGASE FAMILY MEMBER"/>
    <property type="match status" value="1"/>
</dbReference>
<evidence type="ECO:0000256" key="1">
    <source>
        <dbReference type="ARBA" id="ARBA00022618"/>
    </source>
</evidence>
<dbReference type="Pfam" id="PF08245">
    <property type="entry name" value="Mur_ligase_M"/>
    <property type="match status" value="1"/>
</dbReference>
<dbReference type="Gene3D" id="3.40.1190.10">
    <property type="entry name" value="Mur-like, catalytic domain"/>
    <property type="match status" value="1"/>
</dbReference>
<keyword evidence="2" id="KW-0131">Cell cycle</keyword>
<dbReference type="Gene3D" id="3.40.1390.10">
    <property type="entry name" value="MurE/MurF, N-terminal domain"/>
    <property type="match status" value="1"/>
</dbReference>
<sequence>MNTAPHLSLRHAIEVLRSAHLLHEVIVPDRTAEQTEDVEGRVMDSADLWTCDPAAVPDVEFSSITYDSRRITRDGLLFCKGGFRPEYLAGADEAGLAAYVSTTPYTTRTQAIGLIVSDDKEAMALLAAEYYGRPQDALTVIGITGTKGKTTTAYFTQAILNAATGTKCALFSSVDNCTDGRTYEESDLTTPESLDLFRMMRQAVDAGMEYLVMEVSSQAYKVKRVFGLTFDVAAFLNISPDHVSPIEHPTFEDYFWCKRQIVRNARRLVLGAGMIHGDVVAQDAAACGVPCTTFAVTADADTDTPRTQHADVTLALTHPGLPEFDYITTGTDNATASTHFDLSMPGDFNVANAAAAIAIVEAAGISKDSPALKAMEDVRISGRMELFQDSTDPNVIAYVDYAHNFASVTALLDFIYERYGSRNPRITLVTGSAGNKAADRRRGIIAAAQDRIARLVLTSEDTDTEPMRAIMDDMDSRVTNTHLIHDEIEDRTSAIESAIAGARADAKTNGRLNVILAIGKGREKWIKYHNKHVPYESDTGVIARVFAQ</sequence>
<feature type="domain" description="Mur ligase C-terminal" evidence="3">
    <location>
        <begin position="382"/>
        <end position="520"/>
    </location>
</feature>
<keyword evidence="5" id="KW-0436">Ligase</keyword>
<dbReference type="InterPro" id="IPR036565">
    <property type="entry name" value="Mur-like_cat_sf"/>
</dbReference>
<evidence type="ECO:0000313" key="6">
    <source>
        <dbReference type="Proteomes" id="UP000216454"/>
    </source>
</evidence>
<reference evidence="5 6" key="1">
    <citation type="journal article" date="2017" name="BMC Genomics">
        <title>Comparative genomic and phylogenomic analyses of the Bifidobacteriaceae family.</title>
        <authorList>
            <person name="Lugli G.A."/>
            <person name="Milani C."/>
            <person name="Turroni F."/>
            <person name="Duranti S."/>
            <person name="Mancabelli L."/>
            <person name="Mangifesta M."/>
            <person name="Ferrario C."/>
            <person name="Modesto M."/>
            <person name="Mattarelli P."/>
            <person name="Jiri K."/>
            <person name="van Sinderen D."/>
            <person name="Ventura M."/>
        </authorList>
    </citation>
    <scope>NUCLEOTIDE SEQUENCE [LARGE SCALE GENOMIC DNA]</scope>
    <source>
        <strain evidence="5 6">DSM 24744</strain>
    </source>
</reference>
<dbReference type="SUPFAM" id="SSF53623">
    <property type="entry name" value="MurD-like peptide ligases, catalytic domain"/>
    <property type="match status" value="1"/>
</dbReference>
<dbReference type="Proteomes" id="UP000216454">
    <property type="component" value="Unassembled WGS sequence"/>
</dbReference>
<evidence type="ECO:0000313" key="5">
    <source>
        <dbReference type="EMBL" id="OZG52748.1"/>
    </source>
</evidence>
<gene>
    <name evidence="5" type="ORF">PSSU_0366</name>
</gene>
<comment type="caution">
    <text evidence="5">The sequence shown here is derived from an EMBL/GenBank/DDBJ whole genome shotgun (WGS) entry which is preliminary data.</text>
</comment>
<dbReference type="InterPro" id="IPR035911">
    <property type="entry name" value="MurE/MurF_N"/>
</dbReference>
<dbReference type="EMBL" id="MWWQ01000005">
    <property type="protein sequence ID" value="OZG52748.1"/>
    <property type="molecule type" value="Genomic_DNA"/>
</dbReference>
<dbReference type="Pfam" id="PF02875">
    <property type="entry name" value="Mur_ligase_C"/>
    <property type="match status" value="1"/>
</dbReference>
<dbReference type="RefSeq" id="WP_094690694.1">
    <property type="nucleotide sequence ID" value="NZ_MWWQ01000005.1"/>
</dbReference>
<organism evidence="5 6">
    <name type="scientific">Pseudoscardovia suis</name>
    <dbReference type="NCBI Taxonomy" id="987063"/>
    <lineage>
        <taxon>Bacteria</taxon>
        <taxon>Bacillati</taxon>
        <taxon>Actinomycetota</taxon>
        <taxon>Actinomycetes</taxon>
        <taxon>Bifidobacteriales</taxon>
        <taxon>Bifidobacteriaceae</taxon>
        <taxon>Pseudoscardovia</taxon>
    </lineage>
</organism>
<dbReference type="SUPFAM" id="SSF63418">
    <property type="entry name" value="MurE/MurF N-terminal domain"/>
    <property type="match status" value="1"/>
</dbReference>
<feature type="domain" description="Mur ligase central" evidence="4">
    <location>
        <begin position="143"/>
        <end position="359"/>
    </location>
</feature>
<accession>A0A261F0Y3</accession>
<dbReference type="GO" id="GO:0005524">
    <property type="term" value="F:ATP binding"/>
    <property type="evidence" value="ECO:0007669"/>
    <property type="project" value="InterPro"/>
</dbReference>
<dbReference type="SUPFAM" id="SSF53244">
    <property type="entry name" value="MurD-like peptide ligases, peptide-binding domain"/>
    <property type="match status" value="1"/>
</dbReference>
<dbReference type="Gene3D" id="3.90.190.20">
    <property type="entry name" value="Mur ligase, C-terminal domain"/>
    <property type="match status" value="1"/>
</dbReference>
<name>A0A261F0Y3_9BIFI</name>
<dbReference type="GO" id="GO:0051301">
    <property type="term" value="P:cell division"/>
    <property type="evidence" value="ECO:0007669"/>
    <property type="project" value="UniProtKB-KW"/>
</dbReference>
<dbReference type="InterPro" id="IPR013221">
    <property type="entry name" value="Mur_ligase_cen"/>
</dbReference>
<proteinExistence type="predicted"/>
<protein>
    <submittedName>
        <fullName evidence="5">UDP-N-acetylmuramoylalanyl-D-glutamate--2, 6-diaminopimelate ligase</fullName>
    </submittedName>
</protein>
<dbReference type="InterPro" id="IPR036615">
    <property type="entry name" value="Mur_ligase_C_dom_sf"/>
</dbReference>
<dbReference type="OrthoDB" id="9800958at2"/>
<dbReference type="GO" id="GO:0016881">
    <property type="term" value="F:acid-amino acid ligase activity"/>
    <property type="evidence" value="ECO:0007669"/>
    <property type="project" value="InterPro"/>
</dbReference>
<dbReference type="PANTHER" id="PTHR23135:SF4">
    <property type="entry name" value="UDP-N-ACETYLMURAMOYL-L-ALANYL-D-GLUTAMATE--2,6-DIAMINOPIMELATE LIGASE MURE HOMOLOG, CHLOROPLASTIC"/>
    <property type="match status" value="1"/>
</dbReference>
<evidence type="ECO:0000256" key="2">
    <source>
        <dbReference type="ARBA" id="ARBA00023306"/>
    </source>
</evidence>
<dbReference type="InterPro" id="IPR004101">
    <property type="entry name" value="Mur_ligase_C"/>
</dbReference>
<evidence type="ECO:0000259" key="4">
    <source>
        <dbReference type="Pfam" id="PF08245"/>
    </source>
</evidence>
<keyword evidence="6" id="KW-1185">Reference proteome</keyword>